<proteinExistence type="predicted"/>
<accession>A0A7J8A7U0</accession>
<organism evidence="1 2">
    <name type="scientific">Pipistrellus kuhlii</name>
    <name type="common">Kuhl's pipistrelle</name>
    <dbReference type="NCBI Taxonomy" id="59472"/>
    <lineage>
        <taxon>Eukaryota</taxon>
        <taxon>Metazoa</taxon>
        <taxon>Chordata</taxon>
        <taxon>Craniata</taxon>
        <taxon>Vertebrata</taxon>
        <taxon>Euteleostomi</taxon>
        <taxon>Mammalia</taxon>
        <taxon>Eutheria</taxon>
        <taxon>Laurasiatheria</taxon>
        <taxon>Chiroptera</taxon>
        <taxon>Yangochiroptera</taxon>
        <taxon>Vespertilionidae</taxon>
        <taxon>Pipistrellus</taxon>
    </lineage>
</organism>
<comment type="caution">
    <text evidence="1">The sequence shown here is derived from an EMBL/GenBank/DDBJ whole genome shotgun (WGS) entry which is preliminary data.</text>
</comment>
<dbReference type="AlphaFoldDB" id="A0A7J8A7U0"/>
<name>A0A7J8A7U0_PIPKU</name>
<gene>
    <name evidence="1" type="ORF">mPipKuh1_008989</name>
</gene>
<protein>
    <submittedName>
        <fullName evidence="1">Uncharacterized protein</fullName>
    </submittedName>
</protein>
<evidence type="ECO:0000313" key="2">
    <source>
        <dbReference type="Proteomes" id="UP000558488"/>
    </source>
</evidence>
<evidence type="ECO:0000313" key="1">
    <source>
        <dbReference type="EMBL" id="KAF6382637.1"/>
    </source>
</evidence>
<dbReference type="Proteomes" id="UP000558488">
    <property type="component" value="Unassembled WGS sequence"/>
</dbReference>
<keyword evidence="2" id="KW-1185">Reference proteome</keyword>
<reference evidence="1 2" key="1">
    <citation type="journal article" date="2020" name="Nature">
        <title>Six reference-quality genomes reveal evolution of bat adaptations.</title>
        <authorList>
            <person name="Jebb D."/>
            <person name="Huang Z."/>
            <person name="Pippel M."/>
            <person name="Hughes G.M."/>
            <person name="Lavrichenko K."/>
            <person name="Devanna P."/>
            <person name="Winkler S."/>
            <person name="Jermiin L.S."/>
            <person name="Skirmuntt E.C."/>
            <person name="Katzourakis A."/>
            <person name="Burkitt-Gray L."/>
            <person name="Ray D.A."/>
            <person name="Sullivan K.A.M."/>
            <person name="Roscito J.G."/>
            <person name="Kirilenko B.M."/>
            <person name="Davalos L.M."/>
            <person name="Corthals A.P."/>
            <person name="Power M.L."/>
            <person name="Jones G."/>
            <person name="Ransome R.D."/>
            <person name="Dechmann D.K.N."/>
            <person name="Locatelli A.G."/>
            <person name="Puechmaille S.J."/>
            <person name="Fedrigo O."/>
            <person name="Jarvis E.D."/>
            <person name="Hiller M."/>
            <person name="Vernes S.C."/>
            <person name="Myers E.W."/>
            <person name="Teeling E.C."/>
        </authorList>
    </citation>
    <scope>NUCLEOTIDE SEQUENCE [LARGE SCALE GENOMIC DNA]</scope>
    <source>
        <strain evidence="1">MPipKuh1</strain>
        <tissue evidence="1">Flight muscle</tissue>
    </source>
</reference>
<dbReference type="EMBL" id="JACAGB010000002">
    <property type="protein sequence ID" value="KAF6382637.1"/>
    <property type="molecule type" value="Genomic_DNA"/>
</dbReference>
<sequence length="163" mass="18468">MRTVLTEFPWQGKPVMLHSFVARRLSNRLRCHLNSLPGSPPHWELAAHCPRWKGPGCPSNQTPQQEARKDKKGNRNLQIQKFLLLWASVFRPTGWFGRAAQATICPPRRLGRVDPGTCVCAPGRVAVFWKLRLLIWIPLSRPGWLSGFPGRCQSLPLTSRAKT</sequence>